<name>A0A9P8Y8K5_9PEZI</name>
<reference evidence="1" key="1">
    <citation type="journal article" date="2021" name="Nat. Commun.">
        <title>Genetic determinants of endophytism in the Arabidopsis root mycobiome.</title>
        <authorList>
            <person name="Mesny F."/>
            <person name="Miyauchi S."/>
            <person name="Thiergart T."/>
            <person name="Pickel B."/>
            <person name="Atanasova L."/>
            <person name="Karlsson M."/>
            <person name="Huettel B."/>
            <person name="Barry K.W."/>
            <person name="Haridas S."/>
            <person name="Chen C."/>
            <person name="Bauer D."/>
            <person name="Andreopoulos W."/>
            <person name="Pangilinan J."/>
            <person name="LaButti K."/>
            <person name="Riley R."/>
            <person name="Lipzen A."/>
            <person name="Clum A."/>
            <person name="Drula E."/>
            <person name="Henrissat B."/>
            <person name="Kohler A."/>
            <person name="Grigoriev I.V."/>
            <person name="Martin F.M."/>
            <person name="Hacquard S."/>
        </authorList>
    </citation>
    <scope>NUCLEOTIDE SEQUENCE</scope>
    <source>
        <strain evidence="1">MPI-CAGE-CH-0230</strain>
    </source>
</reference>
<sequence>MPVRHGPCRIASQSPRADAPTFLVRSGVVSGVLPRRLPFFRAAASRWCATGRGAISSYLIVANRLFLEGSM</sequence>
<dbReference type="GeneID" id="70183014"/>
<dbReference type="EMBL" id="JAGTJQ010000004">
    <property type="protein sequence ID" value="KAH7032691.1"/>
    <property type="molecule type" value="Genomic_DNA"/>
</dbReference>
<proteinExistence type="predicted"/>
<dbReference type="Proteomes" id="UP000756346">
    <property type="component" value="Unassembled WGS sequence"/>
</dbReference>
<accession>A0A9P8Y8K5</accession>
<dbReference type="RefSeq" id="XP_046013523.1">
    <property type="nucleotide sequence ID" value="XM_046153468.1"/>
</dbReference>
<dbReference type="AlphaFoldDB" id="A0A9P8Y8K5"/>
<evidence type="ECO:0000313" key="1">
    <source>
        <dbReference type="EMBL" id="KAH7032691.1"/>
    </source>
</evidence>
<evidence type="ECO:0000313" key="2">
    <source>
        <dbReference type="Proteomes" id="UP000756346"/>
    </source>
</evidence>
<keyword evidence="2" id="KW-1185">Reference proteome</keyword>
<comment type="caution">
    <text evidence="1">The sequence shown here is derived from an EMBL/GenBank/DDBJ whole genome shotgun (WGS) entry which is preliminary data.</text>
</comment>
<protein>
    <submittedName>
        <fullName evidence="1">Uncharacterized protein</fullName>
    </submittedName>
</protein>
<gene>
    <name evidence="1" type="ORF">B0I36DRAFT_319849</name>
</gene>
<organism evidence="1 2">
    <name type="scientific">Microdochium trichocladiopsis</name>
    <dbReference type="NCBI Taxonomy" id="1682393"/>
    <lineage>
        <taxon>Eukaryota</taxon>
        <taxon>Fungi</taxon>
        <taxon>Dikarya</taxon>
        <taxon>Ascomycota</taxon>
        <taxon>Pezizomycotina</taxon>
        <taxon>Sordariomycetes</taxon>
        <taxon>Xylariomycetidae</taxon>
        <taxon>Xylariales</taxon>
        <taxon>Microdochiaceae</taxon>
        <taxon>Microdochium</taxon>
    </lineage>
</organism>